<keyword evidence="1 3" id="KW-0378">Hydrolase</keyword>
<proteinExistence type="inferred from homology"/>
<dbReference type="SUPFAM" id="SSF48208">
    <property type="entry name" value="Six-hairpin glycosidases"/>
    <property type="match status" value="1"/>
</dbReference>
<organism evidence="3 4">
    <name type="scientific">Lachnellula hyalina</name>
    <dbReference type="NCBI Taxonomy" id="1316788"/>
    <lineage>
        <taxon>Eukaryota</taxon>
        <taxon>Fungi</taxon>
        <taxon>Dikarya</taxon>
        <taxon>Ascomycota</taxon>
        <taxon>Pezizomycotina</taxon>
        <taxon>Leotiomycetes</taxon>
        <taxon>Helotiales</taxon>
        <taxon>Lachnaceae</taxon>
        <taxon>Lachnellula</taxon>
    </lineage>
</organism>
<dbReference type="RefSeq" id="XP_031002962.1">
    <property type="nucleotide sequence ID" value="XM_031151735.1"/>
</dbReference>
<dbReference type="PANTHER" id="PTHR36845">
    <property type="entry name" value="HYDROLASE, PUTATIVE (AFU_ORTHOLOGUE AFUA_7G05090)-RELATED"/>
    <property type="match status" value="1"/>
</dbReference>
<dbReference type="OrthoDB" id="2317065at2759"/>
<gene>
    <name evidence="3" type="ORF">LHYA1_G006802</name>
</gene>
<protein>
    <submittedName>
        <fullName evidence="3">Unsaturated chondroitin disaccharide hydrolase</fullName>
    </submittedName>
</protein>
<dbReference type="GeneID" id="41987000"/>
<evidence type="ECO:0000313" key="3">
    <source>
        <dbReference type="EMBL" id="TVY24174.1"/>
    </source>
</evidence>
<dbReference type="Proteomes" id="UP000431533">
    <property type="component" value="Unassembled WGS sequence"/>
</dbReference>
<evidence type="ECO:0000256" key="2">
    <source>
        <dbReference type="ARBA" id="ARBA00038358"/>
    </source>
</evidence>
<evidence type="ECO:0000256" key="1">
    <source>
        <dbReference type="ARBA" id="ARBA00022801"/>
    </source>
</evidence>
<dbReference type="AlphaFoldDB" id="A0A8H8TVU2"/>
<dbReference type="EMBL" id="QGMH01000142">
    <property type="protein sequence ID" value="TVY24174.1"/>
    <property type="molecule type" value="Genomic_DNA"/>
</dbReference>
<dbReference type="PANTHER" id="PTHR36845:SF1">
    <property type="entry name" value="HYDROLASE, PUTATIVE (AFU_ORTHOLOGUE AFUA_7G05090)-RELATED"/>
    <property type="match status" value="1"/>
</dbReference>
<dbReference type="GO" id="GO:0052757">
    <property type="term" value="F:chondroitin hydrolase activity"/>
    <property type="evidence" value="ECO:0007669"/>
    <property type="project" value="TreeGrafter"/>
</dbReference>
<dbReference type="InterPro" id="IPR052369">
    <property type="entry name" value="UG_Glycosaminoglycan_Hydrolase"/>
</dbReference>
<keyword evidence="4" id="KW-1185">Reference proteome</keyword>
<comment type="similarity">
    <text evidence="2">Belongs to the glycosyl hydrolase 88 family.</text>
</comment>
<comment type="caution">
    <text evidence="3">The sequence shown here is derived from an EMBL/GenBank/DDBJ whole genome shotgun (WGS) entry which is preliminary data.</text>
</comment>
<sequence length="482" mass="53783">MNWLKLTNTLQVISKKTRPSVHPPKIGLISPPINEPISLISTPNSAIDALYSESAVAKIWGVAKRALDRSSPPTFFPEYTAPGGTKYVYREFDFWTSGFFPGSMYLLLERQRKHPESFPAPPFSGLPQTPHPMQLQYACKWWTVNLHQNASLTTTHDLSFMISPWARLAWELDQDVQAYGTLITAAKTLAARYNPKTECLRSWDTCVTNRYSFTDPSLDFLVIIDNMLNLDLLFWAATELRDPALRQIAISHAKTTQKHHIRPDSTTFHVVNFDQDTGAVKDKFTNQGYSDTSCWSRGQSWAITGFAQTYLWTRDRSFLTTAQECSDYFLAHLPPSGVPYFDFKAPVTSTTPTDTSAALIACYGMLLLHEALLALDEPSPYLKAVMHVLASVCVAQVNPPARFNCDMVSISSVEHGISSEVGALEVDMGEGAETIVRGATINNYEFAPRRWANHGLVYADYYFLLVGNKLLDMGIGKGVGAE</sequence>
<dbReference type="GO" id="GO:0000272">
    <property type="term" value="P:polysaccharide catabolic process"/>
    <property type="evidence" value="ECO:0007669"/>
    <property type="project" value="TreeGrafter"/>
</dbReference>
<reference evidence="3 4" key="1">
    <citation type="submission" date="2018-05" db="EMBL/GenBank/DDBJ databases">
        <title>Genome sequencing and assembly of the regulated plant pathogen Lachnellula willkommii and related sister species for the development of diagnostic species identification markers.</title>
        <authorList>
            <person name="Giroux E."/>
            <person name="Bilodeau G."/>
        </authorList>
    </citation>
    <scope>NUCLEOTIDE SEQUENCE [LARGE SCALE GENOMIC DNA]</scope>
    <source>
        <strain evidence="3 4">CBS 185.66</strain>
    </source>
</reference>
<name>A0A8H8TVU2_9HELO</name>
<dbReference type="InterPro" id="IPR012341">
    <property type="entry name" value="6hp_glycosidase-like_sf"/>
</dbReference>
<dbReference type="InterPro" id="IPR008928">
    <property type="entry name" value="6-hairpin_glycosidase_sf"/>
</dbReference>
<evidence type="ECO:0000313" key="4">
    <source>
        <dbReference type="Proteomes" id="UP000431533"/>
    </source>
</evidence>
<accession>A0A8H8TVU2</accession>
<dbReference type="Gene3D" id="1.50.10.10">
    <property type="match status" value="1"/>
</dbReference>